<evidence type="ECO:0000256" key="5">
    <source>
        <dbReference type="ARBA" id="ARBA00023136"/>
    </source>
</evidence>
<evidence type="ECO:0000256" key="1">
    <source>
        <dbReference type="ARBA" id="ARBA00004651"/>
    </source>
</evidence>
<feature type="transmembrane region" description="Helical" evidence="6">
    <location>
        <begin position="425"/>
        <end position="442"/>
    </location>
</feature>
<sequence length="787" mass="86033">MSINLRFILWLLFIALVGGIFYSQINSGLKVETNILKLLPETEVDPFAEKAFARFSENNFKNVIFATKSEQKSDAIAGAQFLSSKLKLSASVHSLQSQLSEEEQEAVGKLYFKHRFHLLSNSDRALLQNKGAEPFTDYTIQMAYSPLSSQLIQLLPQDPLLLSYRYLQQMSDTSFANKSPNNTTDHSSEFIDDILVIYSDGAYYSMITATLAASPFDSDAQASIRQILEGFQLNHPNTELLFTGAIFYAQHAAASAKSEISTIGLGSLIGVILLLIIAFRSVLPLTLTLVSLGVGILAGFTAVNAFFGSIHILTLVFGSSLVGVAVDYAFHYFASANESKRPLPIIFGAISLGLVSSVIGYAALFTTPFPGLQQMALFCATGLVGAYLTVILLFDRVPSKVQTPHKLLLVFIAHSRISHSASKKPFLLALLALPLIALWLLMNTSDDNDNIRQLQSVPPALHQQEKTIQDLVSAPAPNQFFVVKGPSPDQVLTKLESVNDQLDGLIAQGAIDDYHHAAHFVPSSTQQESDYRLVRRHTNPTTLQTLLELGLITSKQLEKLVQSISESQSNVLTLNNWLASPLGQRFSYLWLDKIDGEYAAIITLHNINDITALESLADNNSTLYFINKVEKVSSLFSQYRELSLIMLAIAIALIMLVLAVRYNLIVASLIVLGPIIAASVAITANIVINSSFNLFSALALFLVFGIGIDYGLFYAESKKRSPYIYLAIGLSAMTTFLSFGLLSLSATPAIHAFGLTMLSGILTVFVLSPILGHQIYQAKGLKHDSST</sequence>
<feature type="transmembrane region" description="Helical" evidence="6">
    <location>
        <begin position="312"/>
        <end position="330"/>
    </location>
</feature>
<keyword evidence="2" id="KW-1003">Cell membrane</keyword>
<dbReference type="SUPFAM" id="SSF82866">
    <property type="entry name" value="Multidrug efflux transporter AcrB transmembrane domain"/>
    <property type="match status" value="2"/>
</dbReference>
<gene>
    <name evidence="8" type="ORF">GCM10023150_08300</name>
</gene>
<protein>
    <submittedName>
        <fullName evidence="8">MMPL family transporter</fullName>
    </submittedName>
</protein>
<dbReference type="EMBL" id="BAABFU010000001">
    <property type="protein sequence ID" value="GAA4346676.1"/>
    <property type="molecule type" value="Genomic_DNA"/>
</dbReference>
<proteinExistence type="predicted"/>
<feature type="transmembrane region" description="Helical" evidence="6">
    <location>
        <begin position="260"/>
        <end position="279"/>
    </location>
</feature>
<feature type="transmembrane region" description="Helical" evidence="6">
    <location>
        <begin position="375"/>
        <end position="394"/>
    </location>
</feature>
<reference evidence="9" key="1">
    <citation type="journal article" date="2019" name="Int. J. Syst. Evol. Microbiol.">
        <title>The Global Catalogue of Microorganisms (GCM) 10K type strain sequencing project: providing services to taxonomists for standard genome sequencing and annotation.</title>
        <authorList>
            <consortium name="The Broad Institute Genomics Platform"/>
            <consortium name="The Broad Institute Genome Sequencing Center for Infectious Disease"/>
            <person name="Wu L."/>
            <person name="Ma J."/>
        </authorList>
    </citation>
    <scope>NUCLEOTIDE SEQUENCE [LARGE SCALE GENOMIC DNA]</scope>
    <source>
        <strain evidence="9">JCM 17727</strain>
    </source>
</reference>
<dbReference type="PANTHER" id="PTHR33406:SF13">
    <property type="entry name" value="MEMBRANE PROTEIN YDFJ"/>
    <property type="match status" value="1"/>
</dbReference>
<evidence type="ECO:0000256" key="2">
    <source>
        <dbReference type="ARBA" id="ARBA00022475"/>
    </source>
</evidence>
<feature type="transmembrane region" description="Helical" evidence="6">
    <location>
        <begin position="750"/>
        <end position="772"/>
    </location>
</feature>
<feature type="transmembrane region" description="Helical" evidence="6">
    <location>
        <begin position="667"/>
        <end position="688"/>
    </location>
</feature>
<dbReference type="InterPro" id="IPR050545">
    <property type="entry name" value="Mycobact_MmpL"/>
</dbReference>
<accession>A0ABP8HX44</accession>
<evidence type="ECO:0000313" key="8">
    <source>
        <dbReference type="EMBL" id="GAA4346676.1"/>
    </source>
</evidence>
<comment type="subcellular location">
    <subcellularLocation>
        <location evidence="1">Cell membrane</location>
        <topology evidence="1">Multi-pass membrane protein</topology>
    </subcellularLocation>
</comment>
<dbReference type="Proteomes" id="UP001501294">
    <property type="component" value="Unassembled WGS sequence"/>
</dbReference>
<comment type="caution">
    <text evidence="8">The sequence shown here is derived from an EMBL/GenBank/DDBJ whole genome shotgun (WGS) entry which is preliminary data.</text>
</comment>
<keyword evidence="4 6" id="KW-1133">Transmembrane helix</keyword>
<name>A0ABP8HX44_9GAMM</name>
<dbReference type="Gene3D" id="1.20.1640.10">
    <property type="entry name" value="Multidrug efflux transporter AcrB transmembrane domain"/>
    <property type="match status" value="2"/>
</dbReference>
<dbReference type="PANTHER" id="PTHR33406">
    <property type="entry name" value="MEMBRANE PROTEIN MJ1562-RELATED"/>
    <property type="match status" value="1"/>
</dbReference>
<feature type="transmembrane region" description="Helical" evidence="6">
    <location>
        <begin position="694"/>
        <end position="715"/>
    </location>
</feature>
<dbReference type="RefSeq" id="WP_223576851.1">
    <property type="nucleotide sequence ID" value="NZ_BAABFU010000001.1"/>
</dbReference>
<organism evidence="8 9">
    <name type="scientific">Kangiella taiwanensis</name>
    <dbReference type="NCBI Taxonomy" id="1079179"/>
    <lineage>
        <taxon>Bacteria</taxon>
        <taxon>Pseudomonadati</taxon>
        <taxon>Pseudomonadota</taxon>
        <taxon>Gammaproteobacteria</taxon>
        <taxon>Kangiellales</taxon>
        <taxon>Kangiellaceae</taxon>
        <taxon>Kangiella</taxon>
    </lineage>
</organism>
<feature type="transmembrane region" description="Helical" evidence="6">
    <location>
        <begin position="642"/>
        <end position="660"/>
    </location>
</feature>
<dbReference type="Pfam" id="PF03176">
    <property type="entry name" value="MMPL"/>
    <property type="match status" value="1"/>
</dbReference>
<evidence type="ECO:0000256" key="6">
    <source>
        <dbReference type="SAM" id="Phobius"/>
    </source>
</evidence>
<keyword evidence="5 6" id="KW-0472">Membrane</keyword>
<keyword evidence="3 6" id="KW-0812">Transmembrane</keyword>
<keyword evidence="9" id="KW-1185">Reference proteome</keyword>
<evidence type="ECO:0000256" key="3">
    <source>
        <dbReference type="ARBA" id="ARBA00022692"/>
    </source>
</evidence>
<evidence type="ECO:0000313" key="9">
    <source>
        <dbReference type="Proteomes" id="UP001501294"/>
    </source>
</evidence>
<dbReference type="InterPro" id="IPR004869">
    <property type="entry name" value="MMPL_dom"/>
</dbReference>
<evidence type="ECO:0000259" key="7">
    <source>
        <dbReference type="Pfam" id="PF03176"/>
    </source>
</evidence>
<feature type="transmembrane region" description="Helical" evidence="6">
    <location>
        <begin position="342"/>
        <end position="363"/>
    </location>
</feature>
<evidence type="ECO:0000256" key="4">
    <source>
        <dbReference type="ARBA" id="ARBA00022989"/>
    </source>
</evidence>
<feature type="transmembrane region" description="Helical" evidence="6">
    <location>
        <begin position="286"/>
        <end position="306"/>
    </location>
</feature>
<feature type="domain" description="Membrane transport protein MMPL" evidence="7">
    <location>
        <begin position="202"/>
        <end position="329"/>
    </location>
</feature>
<feature type="transmembrane region" description="Helical" evidence="6">
    <location>
        <begin position="722"/>
        <end position="744"/>
    </location>
</feature>